<dbReference type="Proteomes" id="UP000009138">
    <property type="component" value="Unassembled WGS sequence"/>
</dbReference>
<gene>
    <name evidence="1" type="ORF">RO3G_13989</name>
</gene>
<dbReference type="GeneID" id="93620954"/>
<evidence type="ECO:0000313" key="1">
    <source>
        <dbReference type="EMBL" id="EIE89278.1"/>
    </source>
</evidence>
<dbReference type="AlphaFoldDB" id="I1CLE8"/>
<evidence type="ECO:0000313" key="2">
    <source>
        <dbReference type="Proteomes" id="UP000009138"/>
    </source>
</evidence>
<proteinExistence type="predicted"/>
<keyword evidence="2" id="KW-1185">Reference proteome</keyword>
<dbReference type="VEuPathDB" id="FungiDB:RO3G_13989"/>
<dbReference type="InParanoid" id="I1CLE8"/>
<dbReference type="RefSeq" id="XP_067524674.1">
    <property type="nucleotide sequence ID" value="XM_067668573.1"/>
</dbReference>
<protein>
    <submittedName>
        <fullName evidence="1">Uncharacterized protein</fullName>
    </submittedName>
</protein>
<sequence length="145" mass="17058">MGPKVCKKLPSYIYVLQYYPNLAKPGYHSSCYWPTSPQTLVWGSRTPIQEFLPKLRGRRRQEFCMRQVAKHMKDDANSRSSKKPRGNGIISARCLIWRLVQKERQWLNFSLPSTPNTSENEKYHSLKAHFEFAYQTIQSIQLYIS</sequence>
<organism evidence="1 2">
    <name type="scientific">Rhizopus delemar (strain RA 99-880 / ATCC MYA-4621 / FGSC 9543 / NRRL 43880)</name>
    <name type="common">Mucormycosis agent</name>
    <name type="synonym">Rhizopus arrhizus var. delemar</name>
    <dbReference type="NCBI Taxonomy" id="246409"/>
    <lineage>
        <taxon>Eukaryota</taxon>
        <taxon>Fungi</taxon>
        <taxon>Fungi incertae sedis</taxon>
        <taxon>Mucoromycota</taxon>
        <taxon>Mucoromycotina</taxon>
        <taxon>Mucoromycetes</taxon>
        <taxon>Mucorales</taxon>
        <taxon>Mucorineae</taxon>
        <taxon>Rhizopodaceae</taxon>
        <taxon>Rhizopus</taxon>
    </lineage>
</organism>
<name>I1CLE8_RHIO9</name>
<reference evidence="1 2" key="1">
    <citation type="journal article" date="2009" name="PLoS Genet.">
        <title>Genomic analysis of the basal lineage fungus Rhizopus oryzae reveals a whole-genome duplication.</title>
        <authorList>
            <person name="Ma L.-J."/>
            <person name="Ibrahim A.S."/>
            <person name="Skory C."/>
            <person name="Grabherr M.G."/>
            <person name="Burger G."/>
            <person name="Butler M."/>
            <person name="Elias M."/>
            <person name="Idnurm A."/>
            <person name="Lang B.F."/>
            <person name="Sone T."/>
            <person name="Abe A."/>
            <person name="Calvo S.E."/>
            <person name="Corrochano L.M."/>
            <person name="Engels R."/>
            <person name="Fu J."/>
            <person name="Hansberg W."/>
            <person name="Kim J.-M."/>
            <person name="Kodira C.D."/>
            <person name="Koehrsen M.J."/>
            <person name="Liu B."/>
            <person name="Miranda-Saavedra D."/>
            <person name="O'Leary S."/>
            <person name="Ortiz-Castellanos L."/>
            <person name="Poulter R."/>
            <person name="Rodriguez-Romero J."/>
            <person name="Ruiz-Herrera J."/>
            <person name="Shen Y.-Q."/>
            <person name="Zeng Q."/>
            <person name="Galagan J."/>
            <person name="Birren B.W."/>
            <person name="Cuomo C.A."/>
            <person name="Wickes B.L."/>
        </authorList>
    </citation>
    <scope>NUCLEOTIDE SEQUENCE [LARGE SCALE GENOMIC DNA]</scope>
    <source>
        <strain evidence="2">RA 99-880 / ATCC MYA-4621 / FGSC 9543 / NRRL 43880</strain>
    </source>
</reference>
<accession>I1CLE8</accession>
<dbReference type="EMBL" id="CH476744">
    <property type="protein sequence ID" value="EIE89278.1"/>
    <property type="molecule type" value="Genomic_DNA"/>
</dbReference>